<feature type="domain" description="BMC circularly permuted" evidence="3">
    <location>
        <begin position="6"/>
        <end position="105"/>
    </location>
</feature>
<dbReference type="EMBL" id="JPME01000019">
    <property type="protein sequence ID" value="KEZ89208.1"/>
    <property type="molecule type" value="Genomic_DNA"/>
</dbReference>
<dbReference type="SUPFAM" id="SSF143414">
    <property type="entry name" value="CcmK-like"/>
    <property type="match status" value="1"/>
</dbReference>
<dbReference type="OrthoDB" id="9794459at2"/>
<dbReference type="InterPro" id="IPR037233">
    <property type="entry name" value="CcmK-like_sf"/>
</dbReference>
<protein>
    <submittedName>
        <fullName evidence="4">Propanediol utilization protein</fullName>
    </submittedName>
</protein>
<organism evidence="4 5">
    <name type="scientific">Lacrimispora celerecrescens</name>
    <dbReference type="NCBI Taxonomy" id="29354"/>
    <lineage>
        <taxon>Bacteria</taxon>
        <taxon>Bacillati</taxon>
        <taxon>Bacillota</taxon>
        <taxon>Clostridia</taxon>
        <taxon>Lachnospirales</taxon>
        <taxon>Lachnospiraceae</taxon>
        <taxon>Lacrimispora</taxon>
    </lineage>
</organism>
<comment type="subcellular location">
    <subcellularLocation>
        <location evidence="1">Bacterial microcompartment</location>
    </subcellularLocation>
</comment>
<dbReference type="Proteomes" id="UP000028525">
    <property type="component" value="Unassembled WGS sequence"/>
</dbReference>
<dbReference type="InterPro" id="IPR009307">
    <property type="entry name" value="EutS/PduU/CutR"/>
</dbReference>
<dbReference type="Pfam" id="PF00936">
    <property type="entry name" value="BMC"/>
    <property type="match status" value="1"/>
</dbReference>
<keyword evidence="5" id="KW-1185">Reference proteome</keyword>
<dbReference type="RefSeq" id="WP_038282876.1">
    <property type="nucleotide sequence ID" value="NZ_FYAL01000001.1"/>
</dbReference>
<comment type="caution">
    <text evidence="4">The sequence shown here is derived from an EMBL/GenBank/DDBJ whole genome shotgun (WGS) entry which is preliminary data.</text>
</comment>
<proteinExistence type="predicted"/>
<gene>
    <name evidence="4" type="ORF">IO98_16265</name>
</gene>
<evidence type="ECO:0000256" key="1">
    <source>
        <dbReference type="ARBA" id="ARBA00024322"/>
    </source>
</evidence>
<sequence>MEVNERIIQEYVPGKQITVAHVIAKPDAELYQKIGIQSENEAVGILTITPSEAAIIVVDIATKAAEVEIGFVDRFSGAVVIIGDVSSVKIALENILKTMESLLDFTVVPLSST</sequence>
<name>A0A084JJS4_9FIRM</name>
<dbReference type="InterPro" id="IPR000249">
    <property type="entry name" value="BMC_dom"/>
</dbReference>
<dbReference type="PIRSF" id="PIRSF012296">
    <property type="entry name" value="EutS_PduU"/>
    <property type="match status" value="1"/>
</dbReference>
<dbReference type="GO" id="GO:0031469">
    <property type="term" value="C:bacterial microcompartment"/>
    <property type="evidence" value="ECO:0007669"/>
    <property type="project" value="UniProtKB-SubCell"/>
</dbReference>
<dbReference type="AlphaFoldDB" id="A0A084JJS4"/>
<dbReference type="PROSITE" id="PS51931">
    <property type="entry name" value="BMC_CP"/>
    <property type="match status" value="1"/>
</dbReference>
<keyword evidence="2" id="KW-1283">Bacterial microcompartment</keyword>
<dbReference type="Gene3D" id="3.30.70.1710">
    <property type="match status" value="1"/>
</dbReference>
<reference evidence="4 5" key="1">
    <citation type="submission" date="2014-07" db="EMBL/GenBank/DDBJ databases">
        <title>Draft genome of Clostridium celerecrescens 152B isolated from sediments associated with methane hydrate from Krishna Godavari basin.</title>
        <authorList>
            <person name="Honkalas V.S."/>
            <person name="Dabir A.P."/>
            <person name="Arora P."/>
            <person name="Dhakephalkar P.K."/>
        </authorList>
    </citation>
    <scope>NUCLEOTIDE SEQUENCE [LARGE SCALE GENOMIC DNA]</scope>
    <source>
        <strain evidence="4 5">152B</strain>
    </source>
</reference>
<evidence type="ECO:0000313" key="5">
    <source>
        <dbReference type="Proteomes" id="UP000028525"/>
    </source>
</evidence>
<dbReference type="InterPro" id="IPR044870">
    <property type="entry name" value="BMC_CP"/>
</dbReference>
<dbReference type="CDD" id="cd07046">
    <property type="entry name" value="BMC_PduU-EutS"/>
    <property type="match status" value="1"/>
</dbReference>
<dbReference type="SMART" id="SM00877">
    <property type="entry name" value="BMC"/>
    <property type="match status" value="1"/>
</dbReference>
<dbReference type="STRING" id="29354.IO98_16265"/>
<evidence type="ECO:0000259" key="3">
    <source>
        <dbReference type="PROSITE" id="PS51931"/>
    </source>
</evidence>
<dbReference type="PANTHER" id="PTHR40449">
    <property type="entry name" value="ETHANOLAMINE UTILIZATION PROTEIN EUTS"/>
    <property type="match status" value="1"/>
</dbReference>
<evidence type="ECO:0000256" key="2">
    <source>
        <dbReference type="ARBA" id="ARBA00024446"/>
    </source>
</evidence>
<evidence type="ECO:0000313" key="4">
    <source>
        <dbReference type="EMBL" id="KEZ89208.1"/>
    </source>
</evidence>
<dbReference type="PANTHER" id="PTHR40449:SF2">
    <property type="entry name" value="BACTERIAL MICROCOMPARTMENT SHELL PROTEIN EUTS"/>
    <property type="match status" value="1"/>
</dbReference>
<accession>A0A084JJS4</accession>